<dbReference type="Pfam" id="PF04240">
    <property type="entry name" value="Caroten_synth"/>
    <property type="match status" value="1"/>
</dbReference>
<dbReference type="Proteomes" id="UP000249248">
    <property type="component" value="Unassembled WGS sequence"/>
</dbReference>
<dbReference type="InterPro" id="IPR007354">
    <property type="entry name" value="CruF-like"/>
</dbReference>
<feature type="transmembrane region" description="Helical" evidence="1">
    <location>
        <begin position="64"/>
        <end position="83"/>
    </location>
</feature>
<sequence length="213" mass="24390">MNLSVLNKDNYIRLSIGFVLILHVVGLIGIGVFKNQDIVNLTWINLSISFILGLFYFKSSFKVWGLALLIAFLLGVITESIGVKTGLLFGDYAYSDLLGFKMFEVPFTIGLLWGSLNIAAKNLAQKITANKYVVAVLAALIMVIFDWVMEPVATHLHFWDWQENVIPLYNYISWFFVSLVIQLLWRNSNTKNVYFDGLIWIQLLFFLGLYFLI</sequence>
<proteinExistence type="predicted"/>
<dbReference type="RefSeq" id="WP_111063192.1">
    <property type="nucleotide sequence ID" value="NZ_JBHUCU010000032.1"/>
</dbReference>
<keyword evidence="1" id="KW-1133">Transmembrane helix</keyword>
<dbReference type="OrthoDB" id="9811293at2"/>
<dbReference type="EMBL" id="QKSB01000005">
    <property type="protein sequence ID" value="PZE17068.1"/>
    <property type="molecule type" value="Genomic_DNA"/>
</dbReference>
<name>A0A2W1NQW9_9FLAO</name>
<evidence type="ECO:0008006" key="4">
    <source>
        <dbReference type="Google" id="ProtNLM"/>
    </source>
</evidence>
<comment type="caution">
    <text evidence="2">The sequence shown here is derived from an EMBL/GenBank/DDBJ whole genome shotgun (WGS) entry which is preliminary data.</text>
</comment>
<feature type="transmembrane region" description="Helical" evidence="1">
    <location>
        <begin position="38"/>
        <end position="57"/>
    </location>
</feature>
<dbReference type="PANTHER" id="PTHR39419">
    <property type="entry name" value="SLL0814 PROTEIN"/>
    <property type="match status" value="1"/>
</dbReference>
<keyword evidence="1" id="KW-0472">Membrane</keyword>
<gene>
    <name evidence="2" type="ORF">DNU06_10005</name>
</gene>
<feature type="transmembrane region" description="Helical" evidence="1">
    <location>
        <begin position="168"/>
        <end position="185"/>
    </location>
</feature>
<keyword evidence="3" id="KW-1185">Reference proteome</keyword>
<keyword evidence="1" id="KW-0812">Transmembrane</keyword>
<evidence type="ECO:0000313" key="2">
    <source>
        <dbReference type="EMBL" id="PZE17068.1"/>
    </source>
</evidence>
<accession>A0A2W1NQW9</accession>
<protein>
    <recommendedName>
        <fullName evidence="4">Carotenoid biosynthesis protein</fullName>
    </recommendedName>
</protein>
<evidence type="ECO:0000256" key="1">
    <source>
        <dbReference type="SAM" id="Phobius"/>
    </source>
</evidence>
<feature type="transmembrane region" description="Helical" evidence="1">
    <location>
        <begin position="103"/>
        <end position="120"/>
    </location>
</feature>
<evidence type="ECO:0000313" key="3">
    <source>
        <dbReference type="Proteomes" id="UP000249248"/>
    </source>
</evidence>
<reference evidence="2 3" key="1">
    <citation type="submission" date="2018-06" db="EMBL/GenBank/DDBJ databases">
        <title>The draft genome sequence of Crocinitomix sp. SM1701.</title>
        <authorList>
            <person name="Zhang X."/>
        </authorList>
    </citation>
    <scope>NUCLEOTIDE SEQUENCE [LARGE SCALE GENOMIC DNA]</scope>
    <source>
        <strain evidence="2 3">SM1701</strain>
    </source>
</reference>
<feature type="transmembrane region" description="Helical" evidence="1">
    <location>
        <begin position="12"/>
        <end position="32"/>
    </location>
</feature>
<dbReference type="AlphaFoldDB" id="A0A2W1NQW9"/>
<organism evidence="2 3">
    <name type="scientific">Putridiphycobacter roseus</name>
    <dbReference type="NCBI Taxonomy" id="2219161"/>
    <lineage>
        <taxon>Bacteria</taxon>
        <taxon>Pseudomonadati</taxon>
        <taxon>Bacteroidota</taxon>
        <taxon>Flavobacteriia</taxon>
        <taxon>Flavobacteriales</taxon>
        <taxon>Crocinitomicaceae</taxon>
        <taxon>Putridiphycobacter</taxon>
    </lineage>
</organism>
<feature type="transmembrane region" description="Helical" evidence="1">
    <location>
        <begin position="132"/>
        <end position="148"/>
    </location>
</feature>
<dbReference type="PANTHER" id="PTHR39419:SF1">
    <property type="entry name" value="SLL0814 PROTEIN"/>
    <property type="match status" value="1"/>
</dbReference>
<feature type="transmembrane region" description="Helical" evidence="1">
    <location>
        <begin position="192"/>
        <end position="212"/>
    </location>
</feature>